<organism evidence="6 7">
    <name type="scientific">Aureobasidium namibiae CBS 147.97</name>
    <dbReference type="NCBI Taxonomy" id="1043004"/>
    <lineage>
        <taxon>Eukaryota</taxon>
        <taxon>Fungi</taxon>
        <taxon>Dikarya</taxon>
        <taxon>Ascomycota</taxon>
        <taxon>Pezizomycotina</taxon>
        <taxon>Dothideomycetes</taxon>
        <taxon>Dothideomycetidae</taxon>
        <taxon>Dothideales</taxon>
        <taxon>Saccotheciaceae</taxon>
        <taxon>Aureobasidium</taxon>
    </lineage>
</organism>
<dbReference type="STRING" id="1043004.A0A074XAZ4"/>
<evidence type="ECO:0000313" key="7">
    <source>
        <dbReference type="Proteomes" id="UP000027730"/>
    </source>
</evidence>
<evidence type="ECO:0000256" key="2">
    <source>
        <dbReference type="ARBA" id="ARBA00022670"/>
    </source>
</evidence>
<dbReference type="HOGENOM" id="CLU_387784_0_0_1"/>
<accession>A0A074XAZ4</accession>
<feature type="domain" description="Ubiquitin-like protease family profile" evidence="5">
    <location>
        <begin position="241"/>
        <end position="459"/>
    </location>
</feature>
<dbReference type="EMBL" id="KL584713">
    <property type="protein sequence ID" value="KEQ71806.1"/>
    <property type="molecule type" value="Genomic_DNA"/>
</dbReference>
<evidence type="ECO:0000259" key="5">
    <source>
        <dbReference type="PROSITE" id="PS50600"/>
    </source>
</evidence>
<dbReference type="GeneID" id="25413834"/>
<dbReference type="InterPro" id="IPR003653">
    <property type="entry name" value="Peptidase_C48_C"/>
</dbReference>
<dbReference type="GO" id="GO:0008234">
    <property type="term" value="F:cysteine-type peptidase activity"/>
    <property type="evidence" value="ECO:0007669"/>
    <property type="project" value="InterPro"/>
</dbReference>
<keyword evidence="3" id="KW-0378">Hydrolase</keyword>
<feature type="region of interest" description="Disordered" evidence="4">
    <location>
        <begin position="1"/>
        <end position="26"/>
    </location>
</feature>
<dbReference type="GO" id="GO:0006508">
    <property type="term" value="P:proteolysis"/>
    <property type="evidence" value="ECO:0007669"/>
    <property type="project" value="UniProtKB-KW"/>
</dbReference>
<evidence type="ECO:0000256" key="3">
    <source>
        <dbReference type="ARBA" id="ARBA00022801"/>
    </source>
</evidence>
<dbReference type="PROSITE" id="PS50600">
    <property type="entry name" value="ULP_PROTEASE"/>
    <property type="match status" value="1"/>
</dbReference>
<feature type="region of interest" description="Disordered" evidence="4">
    <location>
        <begin position="224"/>
        <end position="252"/>
    </location>
</feature>
<dbReference type="OrthoDB" id="3825435at2759"/>
<comment type="similarity">
    <text evidence="1">Belongs to the peptidase C48 family.</text>
</comment>
<reference evidence="6 7" key="1">
    <citation type="journal article" date="2014" name="BMC Genomics">
        <title>Genome sequencing of four Aureobasidium pullulans varieties: biotechnological potential, stress tolerance, and description of new species.</title>
        <authorList>
            <person name="Gostin Ar C."/>
            <person name="Ohm R.A."/>
            <person name="Kogej T."/>
            <person name="Sonjak S."/>
            <person name="Turk M."/>
            <person name="Zajc J."/>
            <person name="Zalar P."/>
            <person name="Grube M."/>
            <person name="Sun H."/>
            <person name="Han J."/>
            <person name="Sharma A."/>
            <person name="Chiniquy J."/>
            <person name="Ngan C.Y."/>
            <person name="Lipzen A."/>
            <person name="Barry K."/>
            <person name="Grigoriev I.V."/>
            <person name="Gunde-Cimerman N."/>
        </authorList>
    </citation>
    <scope>NUCLEOTIDE SEQUENCE [LARGE SCALE GENOMIC DNA]</scope>
    <source>
        <strain evidence="6 7">CBS 147.97</strain>
    </source>
</reference>
<gene>
    <name evidence="6" type="ORF">M436DRAFT_65276</name>
</gene>
<evidence type="ECO:0000256" key="4">
    <source>
        <dbReference type="SAM" id="MobiDB-lite"/>
    </source>
</evidence>
<name>A0A074XAZ4_9PEZI</name>
<evidence type="ECO:0000256" key="1">
    <source>
        <dbReference type="ARBA" id="ARBA00005234"/>
    </source>
</evidence>
<keyword evidence="2" id="KW-0645">Protease</keyword>
<protein>
    <recommendedName>
        <fullName evidence="5">Ubiquitin-like protease family profile domain-containing protein</fullName>
    </recommendedName>
</protein>
<sequence>MSPKRKLGSQSPTNMSPKKKKTRVMPTAKLHQWTAKGFEQMVYTPPACSLPSPFATNLQIDQHIRDNIKQFGLALQNTFEPAFNNPQKGGARENILAFCEDEKLVWLDPLQPLALETGEGVYLTQGEDEELGLIRFKRVFSEYAVQWFGFVRKDSELVVNGQKYPSTCDFVIGPFPAFSILEYHDRVVFLYLSPEALDHIPGKLDTQQTIDRIVGKFKKEQDSKDKDKGVAASTQGGTIDSSITVRTEPEIQPEDSDSCAYFKWRMTEWRLLLQRSGVSLRDPVQGSDARKQGVWLFDSSVWRAIASVTAAIGVEHNVDFAMIDEEGYRRARVYNGDYRDLVTTGRNGELFLPYNTEEKEGTHWLLVHVKYVNDTPEIHTYDAPNKDPEEYAWDPLTSPGYNQGQIKTIKRTVLQTGLYDDPMFMADDLDNIPITHHPVKKQPNGFECGYYTILYSWAIALGMQPGTKEHTAASGARIDELIELINLATAGFMDSATIQAFMRCVGFLDPAHSTIAADRHFTRTVPFLAKTSVNKYILQRREIDRNPASATRRIDLNTMRILLDSANPGALELDRMSPDTILLHFDKWLKERNLVDTTTPPSPTSPQTIRLTFAIAQSMGSAEWDVPAQLPDDTRILRQIWDIYHQALKKRGYLGEARVERAKDLADGKFSSQETVTDAHYPYGDPKLVALSRLGMLPTTNTLAPGEREVLRRASEFHGTFSI</sequence>
<dbReference type="InterPro" id="IPR038765">
    <property type="entry name" value="Papain-like_cys_pep_sf"/>
</dbReference>
<dbReference type="Proteomes" id="UP000027730">
    <property type="component" value="Unassembled WGS sequence"/>
</dbReference>
<dbReference type="SUPFAM" id="SSF54001">
    <property type="entry name" value="Cysteine proteinases"/>
    <property type="match status" value="1"/>
</dbReference>
<dbReference type="AlphaFoldDB" id="A0A074XAZ4"/>
<evidence type="ECO:0000313" key="6">
    <source>
        <dbReference type="EMBL" id="KEQ71806.1"/>
    </source>
</evidence>
<keyword evidence="7" id="KW-1185">Reference proteome</keyword>
<dbReference type="Gene3D" id="3.40.395.10">
    <property type="entry name" value="Adenoviral Proteinase, Chain A"/>
    <property type="match status" value="1"/>
</dbReference>
<dbReference type="RefSeq" id="XP_013425947.1">
    <property type="nucleotide sequence ID" value="XM_013570493.1"/>
</dbReference>
<dbReference type="GO" id="GO:0019783">
    <property type="term" value="F:ubiquitin-like protein peptidase activity"/>
    <property type="evidence" value="ECO:0007669"/>
    <property type="project" value="UniProtKB-ARBA"/>
</dbReference>
<feature type="compositionally biased region" description="Polar residues" evidence="4">
    <location>
        <begin position="232"/>
        <end position="245"/>
    </location>
</feature>
<proteinExistence type="inferred from homology"/>